<dbReference type="Proteomes" id="UP000054851">
    <property type="component" value="Unassembled WGS sequence"/>
</dbReference>
<comment type="caution">
    <text evidence="2">The sequence shown here is derived from an EMBL/GenBank/DDBJ whole genome shotgun (WGS) entry which is preliminary data.</text>
</comment>
<dbReference type="OrthoDB" id="8736674at2"/>
<organism evidence="2 3">
    <name type="scientific">Caballeronia hypogeia</name>
    <dbReference type="NCBI Taxonomy" id="1777140"/>
    <lineage>
        <taxon>Bacteria</taxon>
        <taxon>Pseudomonadati</taxon>
        <taxon>Pseudomonadota</taxon>
        <taxon>Betaproteobacteria</taxon>
        <taxon>Burkholderiales</taxon>
        <taxon>Burkholderiaceae</taxon>
        <taxon>Caballeronia</taxon>
    </lineage>
</organism>
<feature type="transmembrane region" description="Helical" evidence="1">
    <location>
        <begin position="172"/>
        <end position="194"/>
    </location>
</feature>
<keyword evidence="1" id="KW-1133">Transmembrane helix</keyword>
<gene>
    <name evidence="2" type="ORF">AWB79_05503</name>
</gene>
<name>A0A158CK27_9BURK</name>
<dbReference type="EMBL" id="FCOA02000024">
    <property type="protein sequence ID" value="SAK82652.1"/>
    <property type="molecule type" value="Genomic_DNA"/>
</dbReference>
<dbReference type="AlphaFoldDB" id="A0A158CK27"/>
<dbReference type="RefSeq" id="WP_061170595.1">
    <property type="nucleotide sequence ID" value="NZ_FCOA02000024.1"/>
</dbReference>
<evidence type="ECO:0000313" key="2">
    <source>
        <dbReference type="EMBL" id="SAK82652.1"/>
    </source>
</evidence>
<sequence>MDQQAQAGPNNFDELIFKRELNEVFLLLDFVSGKADTHIWKLDVDVPVEADLLKQQQAGATSSQVPLPKETPFNIYLRISTMRYPPVQSSTIKAYDATLLLYVKDRLNSFAFPARGATIAYTYMYLAEGVPLELEEATGTKSGEPRQTKSTVASVAYPGLAKSAMRLRNKRIGITFAGIAAFILAMCLLCWTVYGSMILKRFEDDRKSALDIEKSVYAQVATDSSAATGNKKVKGDIALVCCWNSIDDLTSAARALCGTWSYYQSRYDKAIADAGAFAEESRFLTAPFATATVRPYVAKSACPAQADGKTKQIGNASGNTPGAQSASAANAGAAAANGTSQTAAVAVAAASVTAASEDVVRFRQEDMQSIGLVISVYSTYVLPICFGFVGTVASYLRSIGSKTLTSTLGPRDESLAYVRLLLGAIAGIAVGLFYDPTNAAQQISSGSGVMTLSASGIAFLAGYAADAFFVFLDAISERIFNLGSGGPAK</sequence>
<feature type="transmembrane region" description="Helical" evidence="1">
    <location>
        <begin position="454"/>
        <end position="472"/>
    </location>
</feature>
<keyword evidence="1" id="KW-0812">Transmembrane</keyword>
<feature type="transmembrane region" description="Helical" evidence="1">
    <location>
        <begin position="416"/>
        <end position="434"/>
    </location>
</feature>
<reference evidence="2" key="1">
    <citation type="submission" date="2016-01" db="EMBL/GenBank/DDBJ databases">
        <authorList>
            <person name="Peeters C."/>
        </authorList>
    </citation>
    <scope>NUCLEOTIDE SEQUENCE</scope>
    <source>
        <strain evidence="2">LMG 29322</strain>
    </source>
</reference>
<accession>A0A158CK27</accession>
<evidence type="ECO:0000256" key="1">
    <source>
        <dbReference type="SAM" id="Phobius"/>
    </source>
</evidence>
<evidence type="ECO:0000313" key="3">
    <source>
        <dbReference type="Proteomes" id="UP000054851"/>
    </source>
</evidence>
<keyword evidence="1" id="KW-0472">Membrane</keyword>
<protein>
    <submittedName>
        <fullName evidence="2">Uncharacterized protein</fullName>
    </submittedName>
</protein>
<keyword evidence="3" id="KW-1185">Reference proteome</keyword>
<proteinExistence type="predicted"/>
<feature type="transmembrane region" description="Helical" evidence="1">
    <location>
        <begin position="370"/>
        <end position="396"/>
    </location>
</feature>